<evidence type="ECO:0000313" key="1">
    <source>
        <dbReference type="EMBL" id="CBY92791.1"/>
    </source>
</evidence>
<dbReference type="EMBL" id="FR773153">
    <property type="protein sequence ID" value="CBY92791.1"/>
    <property type="molecule type" value="Genomic_DNA"/>
</dbReference>
<keyword evidence="2" id="KW-1185">Reference proteome</keyword>
<organism evidence="1 2">
    <name type="scientific">Mycoplasma haemofelis (strain Langford 1)</name>
    <name type="common">Haemobartonella felis</name>
    <dbReference type="NCBI Taxonomy" id="941640"/>
    <lineage>
        <taxon>Bacteria</taxon>
        <taxon>Bacillati</taxon>
        <taxon>Mycoplasmatota</taxon>
        <taxon>Mollicutes</taxon>
        <taxon>Mycoplasmataceae</taxon>
        <taxon>Mycoplasma</taxon>
    </lineage>
</organism>
<protein>
    <submittedName>
        <fullName evidence="1">Uncharacterized protein</fullName>
    </submittedName>
</protein>
<accession>E8ZI20</accession>
<dbReference type="HOGENOM" id="CLU_096783_0_0_14"/>
<proteinExistence type="predicted"/>
<dbReference type="OrthoDB" id="6860332at2"/>
<evidence type="ECO:0000313" key="2">
    <source>
        <dbReference type="Proteomes" id="UP000008637"/>
    </source>
</evidence>
<sequence>MSKLFLPLTGLGSATAAGVGGYMLAKGNTESTEKTFRSEYSLAVLGDTDSLWDSKFEALKSSNQSTPTQPELISAKAKFAVQTSQEEAKRLQKEGCRKIYDSKIEGTIYLQDFQKYCSKTIKDGISEAWITQEKNDSGKWDPKLTKLKTHNDSENGELDATLKNLKSQLSGEANNNLDDDKRGVLKGWCDGVKGEIFIGDKDPKFIHAKLYCAGS</sequence>
<name>E8ZI20_MYCHL</name>
<dbReference type="Proteomes" id="UP000008637">
    <property type="component" value="Chromosome"/>
</dbReference>
<reference evidence="1 2" key="1">
    <citation type="journal article" date="2011" name="J. Bacteriol.">
        <title>Complete genome sequence of Mycoplasma haemofelis, a hemotropic mycoplasma.</title>
        <authorList>
            <person name="Barker E.N."/>
            <person name="Helps C.R."/>
            <person name="Peters I.R."/>
            <person name="Darby A.C."/>
            <person name="Radford A.D."/>
            <person name="Tasker S."/>
        </authorList>
    </citation>
    <scope>NUCLEOTIDE SEQUENCE [LARGE SCALE GENOMIC DNA]</scope>
    <source>
        <strain evidence="1 2">Langford 1</strain>
    </source>
</reference>
<dbReference type="AlphaFoldDB" id="E8ZI20"/>
<gene>
    <name evidence="1" type="ordered locus">HF1_07830</name>
</gene>
<dbReference type="KEGG" id="mha:HF1_07830"/>